<keyword evidence="11" id="KW-1185">Reference proteome</keyword>
<dbReference type="Gene3D" id="3.40.50.300">
    <property type="entry name" value="P-loop containing nucleotide triphosphate hydrolases"/>
    <property type="match status" value="1"/>
</dbReference>
<dbReference type="PROSITE" id="PS50045">
    <property type="entry name" value="SIGMA54_INTERACT_4"/>
    <property type="match status" value="1"/>
</dbReference>
<dbReference type="PROSITE" id="PS50112">
    <property type="entry name" value="PAS"/>
    <property type="match status" value="1"/>
</dbReference>
<dbReference type="InterPro" id="IPR009057">
    <property type="entry name" value="Homeodomain-like_sf"/>
</dbReference>
<dbReference type="SMART" id="SM00116">
    <property type="entry name" value="CBS"/>
    <property type="match status" value="2"/>
</dbReference>
<dbReference type="Gene3D" id="3.10.580.10">
    <property type="entry name" value="CBS-domain"/>
    <property type="match status" value="1"/>
</dbReference>
<dbReference type="PROSITE" id="PS00688">
    <property type="entry name" value="SIGMA54_INTERACT_3"/>
    <property type="match status" value="1"/>
</dbReference>
<dbReference type="InterPro" id="IPR058031">
    <property type="entry name" value="AAA_lid_NorR"/>
</dbReference>
<dbReference type="SUPFAM" id="SSF54631">
    <property type="entry name" value="CBS-domain pair"/>
    <property type="match status" value="1"/>
</dbReference>
<dbReference type="Pfam" id="PF13188">
    <property type="entry name" value="PAS_8"/>
    <property type="match status" value="1"/>
</dbReference>
<dbReference type="InterPro" id="IPR025944">
    <property type="entry name" value="Sigma_54_int_dom_CS"/>
</dbReference>
<dbReference type="Gene3D" id="3.30.450.20">
    <property type="entry name" value="PAS domain"/>
    <property type="match status" value="2"/>
</dbReference>
<evidence type="ECO:0000256" key="3">
    <source>
        <dbReference type="ARBA" id="ARBA00023015"/>
    </source>
</evidence>
<feature type="domain" description="Sigma-54 factor interaction" evidence="7">
    <location>
        <begin position="379"/>
        <end position="609"/>
    </location>
</feature>
<dbReference type="PROSITE" id="PS51371">
    <property type="entry name" value="CBS"/>
    <property type="match status" value="1"/>
</dbReference>
<dbReference type="SMART" id="SM00091">
    <property type="entry name" value="PAS"/>
    <property type="match status" value="2"/>
</dbReference>
<keyword evidence="6" id="KW-0129">CBS domain</keyword>
<dbReference type="Pfam" id="PF25601">
    <property type="entry name" value="AAA_lid_14"/>
    <property type="match status" value="1"/>
</dbReference>
<dbReference type="Pfam" id="PF00158">
    <property type="entry name" value="Sigma54_activat"/>
    <property type="match status" value="1"/>
</dbReference>
<dbReference type="FunFam" id="3.40.50.300:FF:000006">
    <property type="entry name" value="DNA-binding transcriptional regulator NtrC"/>
    <property type="match status" value="1"/>
</dbReference>
<dbReference type="EMBL" id="JACHFH010000030">
    <property type="protein sequence ID" value="MBB5336997.1"/>
    <property type="molecule type" value="Genomic_DNA"/>
</dbReference>
<dbReference type="GO" id="GO:0006355">
    <property type="term" value="P:regulation of DNA-templated transcription"/>
    <property type="evidence" value="ECO:0007669"/>
    <property type="project" value="InterPro"/>
</dbReference>
<dbReference type="PANTHER" id="PTHR32071:SF57">
    <property type="entry name" value="C4-DICARBOXYLATE TRANSPORT TRANSCRIPTIONAL REGULATORY PROTEIN DCTD"/>
    <property type="match status" value="1"/>
</dbReference>
<reference evidence="10 11" key="1">
    <citation type="submission" date="2020-08" db="EMBL/GenBank/DDBJ databases">
        <title>Genomic Encyclopedia of Type Strains, Phase IV (KMG-IV): sequencing the most valuable type-strain genomes for metagenomic binning, comparative biology and taxonomic classification.</title>
        <authorList>
            <person name="Goeker M."/>
        </authorList>
    </citation>
    <scope>NUCLEOTIDE SEQUENCE [LARGE SCALE GENOMIC DNA]</scope>
    <source>
        <strain evidence="10 11">DSM 24661</strain>
    </source>
</reference>
<evidence type="ECO:0000313" key="10">
    <source>
        <dbReference type="EMBL" id="MBB5336997.1"/>
    </source>
</evidence>
<evidence type="ECO:0000256" key="2">
    <source>
        <dbReference type="ARBA" id="ARBA00022840"/>
    </source>
</evidence>
<dbReference type="Pfam" id="PF00571">
    <property type="entry name" value="CBS"/>
    <property type="match status" value="2"/>
</dbReference>
<keyword evidence="4" id="KW-0238">DNA-binding</keyword>
<dbReference type="GO" id="GO:0005524">
    <property type="term" value="F:ATP binding"/>
    <property type="evidence" value="ECO:0007669"/>
    <property type="project" value="UniProtKB-KW"/>
</dbReference>
<dbReference type="Gene3D" id="1.10.10.60">
    <property type="entry name" value="Homeodomain-like"/>
    <property type="match status" value="1"/>
</dbReference>
<dbReference type="CDD" id="cd02205">
    <property type="entry name" value="CBS_pair_SF"/>
    <property type="match status" value="1"/>
</dbReference>
<dbReference type="Pfam" id="PF02954">
    <property type="entry name" value="HTH_8"/>
    <property type="match status" value="1"/>
</dbReference>
<dbReference type="InterPro" id="IPR046342">
    <property type="entry name" value="CBS_dom_sf"/>
</dbReference>
<dbReference type="InterPro" id="IPR027417">
    <property type="entry name" value="P-loop_NTPase"/>
</dbReference>
<sequence length="684" mass="76082">MLVRDLMQENPLTLYADEHLHAAINLFNTYHTKAIPIMTRENKLCGILTKTDLLITFDNCNKNPHTTIDKIMTKNIVSVHPEDSLDKIKILFRYTPVTDTFGNLVGLLGKADVFNLSYQRMRRAENAVKQLADISYSGIIIIDEKQIITQINKTAADLLNTSIKYAVGHLASDFSIEHGLTEMMQTGRSEIGLTLKINNNSLIISRAPILAGYRVVGGIITIKASSEREKALLNQVHEQTYILDRFNCIFESICQGIIAVDLDQKIYYANHAYEDIMGIPRENLIGHHVENAVENSRVPVVLHTGIPEFGAVQTVNERKVIVNRLPIFKDGKIIGAIGQAVFKNINEVERLLKRNKQLIDTNNKKKTANIHQLATFENIIGTSNALLKAKNLAAKVAPTDTTVLIQGESGTGKDLFAQAIHTASQRQKAKFIAVNCAAIPSELLESELFGYDEGAFTGAKKGGKKGKFELAEGGTLFLDEIGDMPLNMQAKLLRVIQNKVFERVGGETARTCDVRIIAATNQNLQKLVTAGKFREDLYYRLHVVCIDVPALRMRKDDIDDLLDALIPDICTRLNVSAKTFSPEAIDILKQCLWPGNIRELINFIEQISTTVDSSLIRAKHLPTDLLGEYNQTLKSDTSIIDGEQARIAKAIIDANGNKSLAAKLLGMHRSTLYLKIKKYNLNTD</sequence>
<gene>
    <name evidence="10" type="ORF">HNR32_002153</name>
</gene>
<evidence type="ECO:0000259" key="8">
    <source>
        <dbReference type="PROSITE" id="PS50112"/>
    </source>
</evidence>
<dbReference type="CDD" id="cd00009">
    <property type="entry name" value="AAA"/>
    <property type="match status" value="1"/>
</dbReference>
<evidence type="ECO:0000313" key="11">
    <source>
        <dbReference type="Proteomes" id="UP000559117"/>
    </source>
</evidence>
<dbReference type="InterPro" id="IPR002197">
    <property type="entry name" value="HTH_Fis"/>
</dbReference>
<keyword evidence="1" id="KW-0547">Nucleotide-binding</keyword>
<dbReference type="InterPro" id="IPR025943">
    <property type="entry name" value="Sigma_54_int_dom_ATP-bd_2"/>
</dbReference>
<evidence type="ECO:0000256" key="4">
    <source>
        <dbReference type="ARBA" id="ARBA00023125"/>
    </source>
</evidence>
<protein>
    <submittedName>
        <fullName evidence="10">PAS domain S-box-containing protein</fullName>
    </submittedName>
</protein>
<evidence type="ECO:0000256" key="1">
    <source>
        <dbReference type="ARBA" id="ARBA00022741"/>
    </source>
</evidence>
<name>A0A840UMF9_9FIRM</name>
<evidence type="ECO:0000256" key="5">
    <source>
        <dbReference type="ARBA" id="ARBA00023163"/>
    </source>
</evidence>
<dbReference type="SUPFAM" id="SSF52540">
    <property type="entry name" value="P-loop containing nucleoside triphosphate hydrolases"/>
    <property type="match status" value="1"/>
</dbReference>
<comment type="caution">
    <text evidence="10">The sequence shown here is derived from an EMBL/GenBank/DDBJ whole genome shotgun (WGS) entry which is preliminary data.</text>
</comment>
<dbReference type="InterPro" id="IPR000644">
    <property type="entry name" value="CBS_dom"/>
</dbReference>
<dbReference type="InterPro" id="IPR002078">
    <property type="entry name" value="Sigma_54_int"/>
</dbReference>
<dbReference type="PANTHER" id="PTHR32071">
    <property type="entry name" value="TRANSCRIPTIONAL REGULATORY PROTEIN"/>
    <property type="match status" value="1"/>
</dbReference>
<feature type="domain" description="PAS" evidence="8">
    <location>
        <begin position="242"/>
        <end position="286"/>
    </location>
</feature>
<dbReference type="RefSeq" id="WP_183862451.1">
    <property type="nucleotide sequence ID" value="NZ_JACHFH010000030.1"/>
</dbReference>
<evidence type="ECO:0000259" key="9">
    <source>
        <dbReference type="PROSITE" id="PS51371"/>
    </source>
</evidence>
<dbReference type="Gene3D" id="1.10.8.60">
    <property type="match status" value="1"/>
</dbReference>
<dbReference type="GO" id="GO:0043565">
    <property type="term" value="F:sequence-specific DNA binding"/>
    <property type="evidence" value="ECO:0007669"/>
    <property type="project" value="InterPro"/>
</dbReference>
<dbReference type="PROSITE" id="PS00675">
    <property type="entry name" value="SIGMA54_INTERACT_1"/>
    <property type="match status" value="1"/>
</dbReference>
<dbReference type="Proteomes" id="UP000559117">
    <property type="component" value="Unassembled WGS sequence"/>
</dbReference>
<organism evidence="10 11">
    <name type="scientific">Pectinatus brassicae</name>
    <dbReference type="NCBI Taxonomy" id="862415"/>
    <lineage>
        <taxon>Bacteria</taxon>
        <taxon>Bacillati</taxon>
        <taxon>Bacillota</taxon>
        <taxon>Negativicutes</taxon>
        <taxon>Selenomonadales</taxon>
        <taxon>Selenomonadaceae</taxon>
        <taxon>Pectinatus</taxon>
    </lineage>
</organism>
<accession>A0A840UMF9</accession>
<proteinExistence type="predicted"/>
<dbReference type="SUPFAM" id="SSF46689">
    <property type="entry name" value="Homeodomain-like"/>
    <property type="match status" value="1"/>
</dbReference>
<dbReference type="InterPro" id="IPR025662">
    <property type="entry name" value="Sigma_54_int_dom_ATP-bd_1"/>
</dbReference>
<keyword evidence="3" id="KW-0805">Transcription regulation</keyword>
<feature type="domain" description="CBS" evidence="9">
    <location>
        <begin position="7"/>
        <end position="67"/>
    </location>
</feature>
<keyword evidence="5" id="KW-0804">Transcription</keyword>
<evidence type="ECO:0000256" key="6">
    <source>
        <dbReference type="PROSITE-ProRule" id="PRU00703"/>
    </source>
</evidence>
<dbReference type="InterPro" id="IPR013767">
    <property type="entry name" value="PAS_fold"/>
</dbReference>
<dbReference type="NCBIfam" id="TIGR00229">
    <property type="entry name" value="sensory_box"/>
    <property type="match status" value="1"/>
</dbReference>
<dbReference type="SUPFAM" id="SSF55785">
    <property type="entry name" value="PYP-like sensor domain (PAS domain)"/>
    <property type="match status" value="2"/>
</dbReference>
<dbReference type="CDD" id="cd00130">
    <property type="entry name" value="PAS"/>
    <property type="match status" value="1"/>
</dbReference>
<dbReference type="AlphaFoldDB" id="A0A840UMF9"/>
<keyword evidence="2" id="KW-0067">ATP-binding</keyword>
<dbReference type="Pfam" id="PF00989">
    <property type="entry name" value="PAS"/>
    <property type="match status" value="1"/>
</dbReference>
<dbReference type="PROSITE" id="PS00676">
    <property type="entry name" value="SIGMA54_INTERACT_2"/>
    <property type="match status" value="1"/>
</dbReference>
<dbReference type="InterPro" id="IPR035965">
    <property type="entry name" value="PAS-like_dom_sf"/>
</dbReference>
<dbReference type="InterPro" id="IPR003593">
    <property type="entry name" value="AAA+_ATPase"/>
</dbReference>
<dbReference type="PRINTS" id="PR01590">
    <property type="entry name" value="HTHFIS"/>
</dbReference>
<dbReference type="InterPro" id="IPR000014">
    <property type="entry name" value="PAS"/>
</dbReference>
<evidence type="ECO:0000259" key="7">
    <source>
        <dbReference type="PROSITE" id="PS50045"/>
    </source>
</evidence>
<dbReference type="SMART" id="SM00382">
    <property type="entry name" value="AAA"/>
    <property type="match status" value="1"/>
</dbReference>